<reference evidence="1 2" key="1">
    <citation type="journal article" date="2024" name="BMC Genomics">
        <title>De novo assembly and annotation of Popillia japonica's genome with initial clues to its potential as an invasive pest.</title>
        <authorList>
            <person name="Cucini C."/>
            <person name="Boschi S."/>
            <person name="Funari R."/>
            <person name="Cardaioli E."/>
            <person name="Iannotti N."/>
            <person name="Marturano G."/>
            <person name="Paoli F."/>
            <person name="Bruttini M."/>
            <person name="Carapelli A."/>
            <person name="Frati F."/>
            <person name="Nardi F."/>
        </authorList>
    </citation>
    <scope>NUCLEOTIDE SEQUENCE [LARGE SCALE GENOMIC DNA]</scope>
    <source>
        <strain evidence="1">DMR45628</strain>
    </source>
</reference>
<evidence type="ECO:0000313" key="2">
    <source>
        <dbReference type="Proteomes" id="UP001458880"/>
    </source>
</evidence>
<gene>
    <name evidence="1" type="ORF">QE152_g6137</name>
</gene>
<comment type="caution">
    <text evidence="1">The sequence shown here is derived from an EMBL/GenBank/DDBJ whole genome shotgun (WGS) entry which is preliminary data.</text>
</comment>
<dbReference type="AlphaFoldDB" id="A0AAW1ML55"/>
<sequence>MDAGKITYKLNYSDEWKQYTKRPNLSADEYRANSFIKLIYEYGGQRDKGKSLKSEKEVAVTINDDGGNGK</sequence>
<evidence type="ECO:0000313" key="1">
    <source>
        <dbReference type="EMBL" id="KAK9746426.1"/>
    </source>
</evidence>
<keyword evidence="2" id="KW-1185">Reference proteome</keyword>
<proteinExistence type="predicted"/>
<name>A0AAW1ML55_POPJA</name>
<organism evidence="1 2">
    <name type="scientific">Popillia japonica</name>
    <name type="common">Japanese beetle</name>
    <dbReference type="NCBI Taxonomy" id="7064"/>
    <lineage>
        <taxon>Eukaryota</taxon>
        <taxon>Metazoa</taxon>
        <taxon>Ecdysozoa</taxon>
        <taxon>Arthropoda</taxon>
        <taxon>Hexapoda</taxon>
        <taxon>Insecta</taxon>
        <taxon>Pterygota</taxon>
        <taxon>Neoptera</taxon>
        <taxon>Endopterygota</taxon>
        <taxon>Coleoptera</taxon>
        <taxon>Polyphaga</taxon>
        <taxon>Scarabaeiformia</taxon>
        <taxon>Scarabaeidae</taxon>
        <taxon>Rutelinae</taxon>
        <taxon>Popillia</taxon>
    </lineage>
</organism>
<accession>A0AAW1ML55</accession>
<dbReference type="EMBL" id="JASPKY010000040">
    <property type="protein sequence ID" value="KAK9746426.1"/>
    <property type="molecule type" value="Genomic_DNA"/>
</dbReference>
<protein>
    <submittedName>
        <fullName evidence="1">Uncharacterized protein</fullName>
    </submittedName>
</protein>
<dbReference type="Proteomes" id="UP001458880">
    <property type="component" value="Unassembled WGS sequence"/>
</dbReference>